<accession>A0ABD6MYG6</accession>
<gene>
    <name evidence="8" type="primary">nthB</name>
    <name evidence="8" type="ORF">DM819_06875</name>
</gene>
<dbReference type="RefSeq" id="WP_256873150.1">
    <property type="nucleotide sequence ID" value="NZ_QJRE01000096.1"/>
</dbReference>
<dbReference type="EC" id="4.2.1.84" evidence="5"/>
<evidence type="ECO:0000259" key="6">
    <source>
        <dbReference type="Pfam" id="PF02211"/>
    </source>
</evidence>
<evidence type="ECO:0000313" key="8">
    <source>
        <dbReference type="EMBL" id="NWL45598.1"/>
    </source>
</evidence>
<evidence type="ECO:0000256" key="4">
    <source>
        <dbReference type="ARBA" id="ARBA00044877"/>
    </source>
</evidence>
<reference evidence="8 9" key="1">
    <citation type="submission" date="2018-06" db="EMBL/GenBank/DDBJ databases">
        <title>Bacteria isolated from soil of Wuhan.</title>
        <authorList>
            <person name="Xiang W."/>
            <person name="Huang C."/>
        </authorList>
    </citation>
    <scope>NUCLEOTIDE SEQUENCE [LARGE SCALE GENOMIC DNA]</scope>
    <source>
        <strain evidence="9">xwS4</strain>
    </source>
</reference>
<evidence type="ECO:0000256" key="2">
    <source>
        <dbReference type="ARBA" id="ARBA00009098"/>
    </source>
</evidence>
<evidence type="ECO:0000259" key="7">
    <source>
        <dbReference type="Pfam" id="PF21006"/>
    </source>
</evidence>
<dbReference type="GO" id="GO:0018822">
    <property type="term" value="F:nitrile hydratase activity"/>
    <property type="evidence" value="ECO:0007669"/>
    <property type="project" value="UniProtKB-EC"/>
</dbReference>
<dbReference type="InterPro" id="IPR008990">
    <property type="entry name" value="Elect_transpt_acc-like_dom_sf"/>
</dbReference>
<dbReference type="Pfam" id="PF21006">
    <property type="entry name" value="NHase_beta_N"/>
    <property type="match status" value="1"/>
</dbReference>
<dbReference type="Proteomes" id="UP000704738">
    <property type="component" value="Unassembled WGS sequence"/>
</dbReference>
<protein>
    <recommendedName>
        <fullName evidence="5">Nitrile hydratase subunit beta</fullName>
        <shortName evidence="5">NHase</shortName>
        <ecNumber evidence="5">4.2.1.84</ecNumber>
    </recommendedName>
</protein>
<dbReference type="InterPro" id="IPR024690">
    <property type="entry name" value="CN_hydtase_beta_dom_C"/>
</dbReference>
<evidence type="ECO:0000313" key="9">
    <source>
        <dbReference type="Proteomes" id="UP000704738"/>
    </source>
</evidence>
<organism evidence="8 9">
    <name type="scientific">Pseudomonas hunanensis</name>
    <dbReference type="NCBI Taxonomy" id="1247546"/>
    <lineage>
        <taxon>Bacteria</taxon>
        <taxon>Pseudomonadati</taxon>
        <taxon>Pseudomonadota</taxon>
        <taxon>Gammaproteobacteria</taxon>
        <taxon>Pseudomonadales</taxon>
        <taxon>Pseudomonadaceae</taxon>
        <taxon>Pseudomonas</taxon>
    </lineage>
</organism>
<name>A0ABD6MYG6_9PSED</name>
<dbReference type="AlphaFoldDB" id="A0ABD6MYG6"/>
<dbReference type="InterPro" id="IPR003168">
    <property type="entry name" value="Nitrile_hydratase_bsu"/>
</dbReference>
<dbReference type="Gene3D" id="2.30.30.50">
    <property type="match status" value="1"/>
</dbReference>
<proteinExistence type="inferred from homology"/>
<comment type="catalytic activity">
    <reaction evidence="4 5">
        <text>an aliphatic primary amide = an aliphatic nitrile + H2O</text>
        <dbReference type="Rhea" id="RHEA:12673"/>
        <dbReference type="ChEBI" id="CHEBI:15377"/>
        <dbReference type="ChEBI" id="CHEBI:65285"/>
        <dbReference type="ChEBI" id="CHEBI:80291"/>
        <dbReference type="EC" id="4.2.1.84"/>
    </reaction>
</comment>
<evidence type="ECO:0000256" key="3">
    <source>
        <dbReference type="ARBA" id="ARBA00023239"/>
    </source>
</evidence>
<comment type="function">
    <text evidence="1 5">NHase catalyzes the hydration of various nitrile compounds to the corresponding amides.</text>
</comment>
<comment type="similarity">
    <text evidence="2 5">Belongs to the nitrile hydratase subunit beta family.</text>
</comment>
<comment type="caution">
    <text evidence="8">The sequence shown here is derived from an EMBL/GenBank/DDBJ whole genome shotgun (WGS) entry which is preliminary data.</text>
</comment>
<dbReference type="Gene3D" id="1.10.472.20">
    <property type="entry name" value="Nitrile hydratase, beta subunit"/>
    <property type="match status" value="1"/>
</dbReference>
<feature type="domain" description="Nitrile hydratase beta subunit-like N-terminal" evidence="7">
    <location>
        <begin position="1"/>
        <end position="99"/>
    </location>
</feature>
<dbReference type="Pfam" id="PF02211">
    <property type="entry name" value="NHase_beta_C"/>
    <property type="match status" value="1"/>
</dbReference>
<dbReference type="PIRSF" id="PIRSF001427">
    <property type="entry name" value="NHase_beta"/>
    <property type="match status" value="1"/>
</dbReference>
<dbReference type="SUPFAM" id="SSF50090">
    <property type="entry name" value="Electron transport accessory proteins"/>
    <property type="match status" value="1"/>
</dbReference>
<evidence type="ECO:0000256" key="5">
    <source>
        <dbReference type="PIRNR" id="PIRNR001427"/>
    </source>
</evidence>
<dbReference type="EMBL" id="QJRE01000096">
    <property type="protein sequence ID" value="NWL45598.1"/>
    <property type="molecule type" value="Genomic_DNA"/>
</dbReference>
<dbReference type="InterPro" id="IPR042262">
    <property type="entry name" value="CN_hydtase_beta_C"/>
</dbReference>
<sequence length="232" mass="26211">MIGIHDIGGLHHLGPINTRDDEVFHEHWEGLTFALLLVSGTVGTWALDEFRHIIERMPPADYLKTPYYVHWLEAIEELCVRDGHVTREELEQRKQAILSGQTKFPEYAGAFDQQVVDKLIAGARKIAYVGLEARRPDQPQSFAIGSKVRARTLAVPGHTRLPRYLWGKVGVILSYSGTYPLADTVAHRRGEHAQPTYAVRFEGSEIWGDSAEPNTSITIDLYECYMDPVTEQ</sequence>
<feature type="domain" description="Nitrile hydratase beta subunit" evidence="6">
    <location>
        <begin position="134"/>
        <end position="227"/>
    </location>
</feature>
<keyword evidence="3 5" id="KW-0456">Lyase</keyword>
<dbReference type="NCBIfam" id="TIGR03888">
    <property type="entry name" value="nitrile_beta"/>
    <property type="match status" value="1"/>
</dbReference>
<dbReference type="InterPro" id="IPR049054">
    <property type="entry name" value="CN_hydtase_beta-like_N"/>
</dbReference>
<evidence type="ECO:0000256" key="1">
    <source>
        <dbReference type="ARBA" id="ARBA00004042"/>
    </source>
</evidence>